<keyword evidence="2" id="KW-1185">Reference proteome</keyword>
<reference evidence="1 2" key="1">
    <citation type="submission" date="2012-12" db="EMBL/GenBank/DDBJ databases">
        <title>Genome assembly of Marinobacter sp. AK21.</title>
        <authorList>
            <person name="Khatri I."/>
            <person name="Kumar R."/>
            <person name="Vaidya B."/>
            <person name="Subramanian S."/>
            <person name="Pinnaka A."/>
        </authorList>
    </citation>
    <scope>NUCLEOTIDE SEQUENCE [LARGE SCALE GENOMIC DNA]</scope>
    <source>
        <strain evidence="1 2">AK21</strain>
    </source>
</reference>
<protein>
    <submittedName>
        <fullName evidence="1">Uncharacterized protein</fullName>
    </submittedName>
</protein>
<evidence type="ECO:0000313" key="2">
    <source>
        <dbReference type="Proteomes" id="UP000035057"/>
    </source>
</evidence>
<organism evidence="1 2">
    <name type="scientific">Marinobacter nitratireducens</name>
    <dbReference type="NCBI Taxonomy" id="1137280"/>
    <lineage>
        <taxon>Bacteria</taxon>
        <taxon>Pseudomonadati</taxon>
        <taxon>Pseudomonadota</taxon>
        <taxon>Gammaproteobacteria</taxon>
        <taxon>Pseudomonadales</taxon>
        <taxon>Marinobacteraceae</taxon>
        <taxon>Marinobacter</taxon>
    </lineage>
</organism>
<proteinExistence type="predicted"/>
<evidence type="ECO:0000313" key="1">
    <source>
        <dbReference type="EMBL" id="KEF33183.1"/>
    </source>
</evidence>
<sequence length="42" mass="4794">MIKKVSALIIAKENSANWRDVGRAVRVNRCNRTVNRRSLALL</sequence>
<dbReference type="EMBL" id="ANIE01000001">
    <property type="protein sequence ID" value="KEF33183.1"/>
    <property type="molecule type" value="Genomic_DNA"/>
</dbReference>
<comment type="caution">
    <text evidence="1">The sequence shown here is derived from an EMBL/GenBank/DDBJ whole genome shotgun (WGS) entry which is preliminary data.</text>
</comment>
<gene>
    <name evidence="1" type="ORF">D777_00191</name>
</gene>
<accession>A0A072N890</accession>
<name>A0A072N890_9GAMM</name>
<dbReference type="Proteomes" id="UP000035057">
    <property type="component" value="Unassembled WGS sequence"/>
</dbReference>
<dbReference type="AlphaFoldDB" id="A0A072N890"/>